<evidence type="ECO:0000256" key="2">
    <source>
        <dbReference type="ARBA" id="ARBA00004319"/>
    </source>
</evidence>
<evidence type="ECO:0000256" key="12">
    <source>
        <dbReference type="RuleBase" id="RU004208"/>
    </source>
</evidence>
<dbReference type="Pfam" id="PF00085">
    <property type="entry name" value="Thioredoxin"/>
    <property type="match status" value="2"/>
</dbReference>
<keyword evidence="6" id="KW-0677">Repeat</keyword>
<accession>A0ABD6E6V7</accession>
<evidence type="ECO:0000256" key="9">
    <source>
        <dbReference type="ARBA" id="ARBA00023235"/>
    </source>
</evidence>
<dbReference type="InterPro" id="IPR005788">
    <property type="entry name" value="PDI_thioredoxin-like_dom"/>
</dbReference>
<evidence type="ECO:0000256" key="14">
    <source>
        <dbReference type="SAM" id="MobiDB-lite"/>
    </source>
</evidence>
<dbReference type="CDD" id="cd02982">
    <property type="entry name" value="PDI_b'_family"/>
    <property type="match status" value="1"/>
</dbReference>
<evidence type="ECO:0000259" key="15">
    <source>
        <dbReference type="PROSITE" id="PS51352"/>
    </source>
</evidence>
<dbReference type="InterPro" id="IPR005792">
    <property type="entry name" value="Prot_disulphide_isomerase"/>
</dbReference>
<keyword evidence="8 11" id="KW-1015">Disulfide bond</keyword>
<evidence type="ECO:0000256" key="3">
    <source>
        <dbReference type="ARBA" id="ARBA00006347"/>
    </source>
</evidence>
<evidence type="ECO:0000256" key="1">
    <source>
        <dbReference type="ARBA" id="ARBA00001182"/>
    </source>
</evidence>
<feature type="disulfide bond" description="Redox-active" evidence="11">
    <location>
        <begin position="56"/>
        <end position="59"/>
    </location>
</feature>
<evidence type="ECO:0000256" key="4">
    <source>
        <dbReference type="ARBA" id="ARBA00012723"/>
    </source>
</evidence>
<dbReference type="SUPFAM" id="SSF52833">
    <property type="entry name" value="Thioredoxin-like"/>
    <property type="match status" value="4"/>
</dbReference>
<evidence type="ECO:0000256" key="6">
    <source>
        <dbReference type="ARBA" id="ARBA00022737"/>
    </source>
</evidence>
<feature type="compositionally biased region" description="Basic and acidic residues" evidence="14">
    <location>
        <begin position="473"/>
        <end position="482"/>
    </location>
</feature>
<dbReference type="CDD" id="cd02961">
    <property type="entry name" value="PDI_a_family"/>
    <property type="match status" value="1"/>
</dbReference>
<reference evidence="16 17" key="1">
    <citation type="submission" date="2024-08" db="EMBL/GenBank/DDBJ databases">
        <title>Gnathostoma spinigerum genome.</title>
        <authorList>
            <person name="Gonzalez-Bertolin B."/>
            <person name="Monzon S."/>
            <person name="Zaballos A."/>
            <person name="Jimenez P."/>
            <person name="Dekumyoy P."/>
            <person name="Varona S."/>
            <person name="Cuesta I."/>
            <person name="Sumanam S."/>
            <person name="Adisakwattana P."/>
            <person name="Gasser R.B."/>
            <person name="Hernandez-Gonzalez A."/>
            <person name="Young N.D."/>
            <person name="Perteguer M.J."/>
        </authorList>
    </citation>
    <scope>NUCLEOTIDE SEQUENCE [LARGE SCALE GENOMIC DNA]</scope>
    <source>
        <strain evidence="16">AL3</strain>
        <tissue evidence="16">Liver</tissue>
    </source>
</reference>
<dbReference type="PRINTS" id="PR00421">
    <property type="entry name" value="THIOREDOXIN"/>
</dbReference>
<dbReference type="CDD" id="cd02995">
    <property type="entry name" value="PDI_a_PDI_a'_C"/>
    <property type="match status" value="1"/>
</dbReference>
<evidence type="ECO:0000256" key="5">
    <source>
        <dbReference type="ARBA" id="ARBA00022729"/>
    </source>
</evidence>
<dbReference type="GO" id="GO:0005788">
    <property type="term" value="C:endoplasmic reticulum lumen"/>
    <property type="evidence" value="ECO:0007669"/>
    <property type="project" value="UniProtKB-SubCell"/>
</dbReference>
<keyword evidence="7" id="KW-0256">Endoplasmic reticulum</keyword>
<dbReference type="InterPro" id="IPR017937">
    <property type="entry name" value="Thioredoxin_CS"/>
</dbReference>
<keyword evidence="5 13" id="KW-0732">Signal</keyword>
<keyword evidence="10 11" id="KW-0676">Redox-active center</keyword>
<name>A0ABD6E6V7_9BILA</name>
<dbReference type="PANTHER" id="PTHR18929">
    <property type="entry name" value="PROTEIN DISULFIDE ISOMERASE"/>
    <property type="match status" value="1"/>
</dbReference>
<dbReference type="NCBIfam" id="TIGR01130">
    <property type="entry name" value="ER_PDI_fam"/>
    <property type="match status" value="1"/>
</dbReference>
<gene>
    <name evidence="16" type="ORF">AB6A40_001691</name>
</gene>
<feature type="chain" id="PRO_5044533181" description="Protein disulfide-isomerase" evidence="13">
    <location>
        <begin position="18"/>
        <end position="505"/>
    </location>
</feature>
<dbReference type="InterPro" id="IPR013766">
    <property type="entry name" value="Thioredoxin_domain"/>
</dbReference>
<proteinExistence type="inferred from homology"/>
<comment type="similarity">
    <text evidence="3 12">Belongs to the protein disulfide isomerase family.</text>
</comment>
<dbReference type="GO" id="GO:0003810">
    <property type="term" value="F:protein-glutamine gamma-glutamyltransferase activity"/>
    <property type="evidence" value="ECO:0007669"/>
    <property type="project" value="UniProtKB-ARBA"/>
</dbReference>
<feature type="signal peptide" evidence="13">
    <location>
        <begin position="1"/>
        <end position="17"/>
    </location>
</feature>
<dbReference type="Gene3D" id="3.40.30.10">
    <property type="entry name" value="Glutaredoxin"/>
    <property type="match status" value="4"/>
</dbReference>
<feature type="domain" description="Thioredoxin" evidence="15">
    <location>
        <begin position="10"/>
        <end position="134"/>
    </location>
</feature>
<feature type="disulfide bond" description="Redox-active" evidence="11">
    <location>
        <begin position="397"/>
        <end position="400"/>
    </location>
</feature>
<dbReference type="FunFam" id="3.40.30.10:FF:000030">
    <property type="entry name" value="Protein disulfide-isomerase"/>
    <property type="match status" value="1"/>
</dbReference>
<dbReference type="EMBL" id="JBGFUD010000659">
    <property type="protein sequence ID" value="MFH4974982.1"/>
    <property type="molecule type" value="Genomic_DNA"/>
</dbReference>
<comment type="caution">
    <text evidence="16">The sequence shown here is derived from an EMBL/GenBank/DDBJ whole genome shotgun (WGS) entry which is preliminary data.</text>
</comment>
<organism evidence="16 17">
    <name type="scientific">Gnathostoma spinigerum</name>
    <dbReference type="NCBI Taxonomy" id="75299"/>
    <lineage>
        <taxon>Eukaryota</taxon>
        <taxon>Metazoa</taxon>
        <taxon>Ecdysozoa</taxon>
        <taxon>Nematoda</taxon>
        <taxon>Chromadorea</taxon>
        <taxon>Rhabditida</taxon>
        <taxon>Spirurina</taxon>
        <taxon>Gnathostomatomorpha</taxon>
        <taxon>Gnathostomatoidea</taxon>
        <taxon>Gnathostomatidae</taxon>
        <taxon>Gnathostoma</taxon>
    </lineage>
</organism>
<evidence type="ECO:0000313" key="17">
    <source>
        <dbReference type="Proteomes" id="UP001608902"/>
    </source>
</evidence>
<dbReference type="PROSITE" id="PS51352">
    <property type="entry name" value="THIOREDOXIN_2"/>
    <property type="match status" value="2"/>
</dbReference>
<dbReference type="InterPro" id="IPR036249">
    <property type="entry name" value="Thioredoxin-like_sf"/>
</dbReference>
<evidence type="ECO:0000313" key="16">
    <source>
        <dbReference type="EMBL" id="MFH4974982.1"/>
    </source>
</evidence>
<dbReference type="Pfam" id="PF13848">
    <property type="entry name" value="Thioredoxin_6"/>
    <property type="match status" value="1"/>
</dbReference>
<keyword evidence="9 13" id="KW-0413">Isomerase</keyword>
<protein>
    <recommendedName>
        <fullName evidence="4 13">Protein disulfide-isomerase</fullName>
        <ecNumber evidence="4 13">5.3.4.1</ecNumber>
    </recommendedName>
</protein>
<dbReference type="PROSITE" id="PS00194">
    <property type="entry name" value="THIOREDOXIN_1"/>
    <property type="match status" value="2"/>
</dbReference>
<dbReference type="Proteomes" id="UP001608902">
    <property type="component" value="Unassembled WGS sequence"/>
</dbReference>
<dbReference type="AlphaFoldDB" id="A0ABD6E6V7"/>
<keyword evidence="17" id="KW-1185">Reference proteome</keyword>
<dbReference type="NCBIfam" id="TIGR01126">
    <property type="entry name" value="pdi_dom"/>
    <property type="match status" value="2"/>
</dbReference>
<dbReference type="CDD" id="cd02981">
    <property type="entry name" value="PDI_b_family"/>
    <property type="match status" value="1"/>
</dbReference>
<dbReference type="FunFam" id="3.40.30.10:FF:000042">
    <property type="entry name" value="protein disulfide-isomerase A2"/>
    <property type="match status" value="1"/>
</dbReference>
<evidence type="ECO:0000256" key="11">
    <source>
        <dbReference type="PIRSR" id="PIRSR605792-51"/>
    </source>
</evidence>
<feature type="domain" description="Thioredoxin" evidence="15">
    <location>
        <begin position="346"/>
        <end position="474"/>
    </location>
</feature>
<dbReference type="FunFam" id="3.40.30.10:FF:000027">
    <property type="entry name" value="protein disulfide-isomerase A2"/>
    <property type="match status" value="1"/>
</dbReference>
<dbReference type="EC" id="5.3.4.1" evidence="4 13"/>
<dbReference type="PANTHER" id="PTHR18929:SF240">
    <property type="entry name" value="PROTEIN DISULFIDE-ISOMERASE"/>
    <property type="match status" value="1"/>
</dbReference>
<comment type="catalytic activity">
    <reaction evidence="1 13">
        <text>Catalyzes the rearrangement of -S-S- bonds in proteins.</text>
        <dbReference type="EC" id="5.3.4.1"/>
    </reaction>
</comment>
<evidence type="ECO:0000256" key="13">
    <source>
        <dbReference type="RuleBase" id="RU361130"/>
    </source>
</evidence>
<dbReference type="GO" id="GO:0003756">
    <property type="term" value="F:protein disulfide isomerase activity"/>
    <property type="evidence" value="ECO:0007669"/>
    <property type="project" value="UniProtKB-EC"/>
</dbReference>
<sequence>MFGAVVFSLLIVGAVFAEEKTEETDSGHVLELTKDNFDKTIESHKYVLVKFYAPWCGHCKALAPEYSKAAKQLHDQNSDIVLVKVDATVEKELAEKFEVHGYPTLKFFRDQVPVDYTGPREAAGIVNWLKKKTGPSTQSIDSVDALQKLRKENTVIVAAYFDDLECENAKVFVKVADAFDDIIFGMTKDKKVAKEMKLKKEGIVVLKKFDEEYAVYENEYEVDSIKKWVQANRLPLVTEFSQETAPQLFGGDIKKHCLLFISKKSKDFDDKIEALKAAAKTNKGEILFVYINTDVEDNARMLEFFGLKEKELPALRIIHMEEEMLKYKPEDAEITSENVEKFVKAFLTGKLSPHLMSQEIPEDWDKGAVKVLVGKNFDEVTSRDDVSVFVMFYAPWCGHCKALHPVWDKLGEKYKDSKEVMIAKMDATANEVASVRIRGFPTLKFFPAHSKEIIEYDGERDLDSFVKFIESGGKVKKEAKKEEEEEEEEEKEEEKEKEKEEHEEL</sequence>
<dbReference type="FunFam" id="3.40.30.10:FF:000023">
    <property type="entry name" value="Protein disulfide-isomerase"/>
    <property type="match status" value="1"/>
</dbReference>
<feature type="compositionally biased region" description="Acidic residues" evidence="14">
    <location>
        <begin position="483"/>
        <end position="493"/>
    </location>
</feature>
<feature type="region of interest" description="Disordered" evidence="14">
    <location>
        <begin position="473"/>
        <end position="505"/>
    </location>
</feature>
<comment type="subcellular location">
    <subcellularLocation>
        <location evidence="2">Endoplasmic reticulum lumen</location>
    </subcellularLocation>
</comment>
<evidence type="ECO:0000256" key="7">
    <source>
        <dbReference type="ARBA" id="ARBA00022824"/>
    </source>
</evidence>
<feature type="compositionally biased region" description="Basic and acidic residues" evidence="14">
    <location>
        <begin position="494"/>
        <end position="505"/>
    </location>
</feature>
<evidence type="ECO:0000256" key="10">
    <source>
        <dbReference type="ARBA" id="ARBA00023284"/>
    </source>
</evidence>
<evidence type="ECO:0000256" key="8">
    <source>
        <dbReference type="ARBA" id="ARBA00023157"/>
    </source>
</evidence>